<reference evidence="4 5" key="1">
    <citation type="submission" date="2016-10" db="EMBL/GenBank/DDBJ databases">
        <title>Comprehensive resistome analysis reveals the prevalence of NDM and MCR-1 in Chinese poultry production.</title>
        <authorList>
            <person name="Wang Y."/>
            <person name="Zhang R."/>
            <person name="Li J."/>
            <person name="Wu Z."/>
            <person name="Wenjuan Y."/>
            <person name="Schwarz S."/>
            <person name="Tyrrell J."/>
            <person name="Zheng Y."/>
            <person name="Wang S."/>
            <person name="Shen Z."/>
            <person name="Liu Z."/>
            <person name="Lei L."/>
            <person name="Li M."/>
            <person name="Zhang Q."/>
            <person name="Wu C."/>
            <person name="Zhang Q."/>
            <person name="Wu Y."/>
            <person name="Walsh T."/>
            <person name="Shen J."/>
        </authorList>
    </citation>
    <scope>NUCLEOTIDE SEQUENCE [LARGE SCALE GENOMIC DNA]</scope>
    <source>
        <strain evidence="4 5">570</strain>
    </source>
</reference>
<dbReference type="EMBL" id="MOKI01000046">
    <property type="protein sequence ID" value="OJR52542.1"/>
    <property type="molecule type" value="Genomic_DNA"/>
</dbReference>
<name>A0A0A6RBQ6_ECOLX</name>
<evidence type="ECO:0000313" key="3">
    <source>
        <dbReference type="EMBL" id="MGE15518.1"/>
    </source>
</evidence>
<feature type="domain" description="Antitoxin SocA-like Panacea" evidence="1">
    <location>
        <begin position="50"/>
        <end position="161"/>
    </location>
</feature>
<dbReference type="Pfam" id="PF13274">
    <property type="entry name" value="SocA_Panacea"/>
    <property type="match status" value="1"/>
</dbReference>
<reference evidence="3 6" key="2">
    <citation type="submission" date="2018-10" db="EMBL/GenBank/DDBJ databases">
        <authorList>
            <consortium name="NARMS: The National Antimicrobial Resistance Monitoring System"/>
        </authorList>
    </citation>
    <scope>NUCLEOTIDE SEQUENCE [LARGE SCALE GENOMIC DNA]</scope>
    <source>
        <strain evidence="3 6">CVM N17EC0060</strain>
    </source>
</reference>
<evidence type="ECO:0000313" key="5">
    <source>
        <dbReference type="Proteomes" id="UP000184277"/>
    </source>
</evidence>
<sequence>MRLHLPELDDVVWMKGVLMLNVRFDSEKALEAILYVASKAPIPDIYHVGKILYYADRFHLESFGRLITGDHYNAMKDGPVASNTYDIIKIARGDGRYIPNGCDVDSVRKAFSVSGMTIVPSREADEDFFSDSDLECIDKSIAMLGNMSFEAIRTMSHDAAWEQADHNGEMSLESIVAQLKNSKLILDYLKNGY</sequence>
<dbReference type="Proteomes" id="UP000184277">
    <property type="component" value="Unassembled WGS sequence"/>
</dbReference>
<evidence type="ECO:0000313" key="6">
    <source>
        <dbReference type="Proteomes" id="UP000272336"/>
    </source>
</evidence>
<dbReference type="Proteomes" id="UP000272336">
    <property type="component" value="Unassembled WGS sequence"/>
</dbReference>
<gene>
    <name evidence="4" type="ORF">BK383_21640</name>
    <name evidence="3" type="ORF">D9D43_18415</name>
    <name evidence="2" type="ORF">PWL68_004666</name>
</gene>
<dbReference type="EMBL" id="RNLZ01000038">
    <property type="protein sequence ID" value="MGE15518.1"/>
    <property type="molecule type" value="Genomic_DNA"/>
</dbReference>
<organism evidence="3 6">
    <name type="scientific">Escherichia coli</name>
    <dbReference type="NCBI Taxonomy" id="562"/>
    <lineage>
        <taxon>Bacteria</taxon>
        <taxon>Pseudomonadati</taxon>
        <taxon>Pseudomonadota</taxon>
        <taxon>Gammaproteobacteria</taxon>
        <taxon>Enterobacterales</taxon>
        <taxon>Enterobacteriaceae</taxon>
        <taxon>Escherichia</taxon>
    </lineage>
</organism>
<evidence type="ECO:0000259" key="1">
    <source>
        <dbReference type="Pfam" id="PF13274"/>
    </source>
</evidence>
<accession>A0A0A6RBQ6</accession>
<dbReference type="AlphaFoldDB" id="A0A0A6RBQ6"/>
<evidence type="ECO:0000313" key="2">
    <source>
        <dbReference type="EMBL" id="EMM9724454.1"/>
    </source>
</evidence>
<protein>
    <submittedName>
        <fullName evidence="3">DUF4065 domain-containing protein</fullName>
    </submittedName>
    <submittedName>
        <fullName evidence="2">SocA family protein</fullName>
    </submittedName>
</protein>
<dbReference type="InterPro" id="IPR025272">
    <property type="entry name" value="SocA_Panacea"/>
</dbReference>
<evidence type="ECO:0000313" key="4">
    <source>
        <dbReference type="EMBL" id="OJR52542.1"/>
    </source>
</evidence>
<comment type="caution">
    <text evidence="3">The sequence shown here is derived from an EMBL/GenBank/DDBJ whole genome shotgun (WGS) entry which is preliminary data.</text>
</comment>
<reference evidence="2" key="3">
    <citation type="submission" date="2024-02" db="EMBL/GenBank/DDBJ databases">
        <authorList>
            <consortium name="Clinical and Environmental Microbiology Branch: Whole genome sequencing antimicrobial resistance pathogens in the healthcare setting"/>
        </authorList>
    </citation>
    <scope>NUCLEOTIDE SEQUENCE</scope>
    <source>
        <strain evidence="2">2023QG-00028</strain>
    </source>
</reference>
<dbReference type="RefSeq" id="WP_001535325.1">
    <property type="nucleotide sequence ID" value="NZ_AP024521.1"/>
</dbReference>
<proteinExistence type="predicted"/>
<dbReference type="EMBL" id="ABKSHZ030000021">
    <property type="protein sequence ID" value="EMM9724454.1"/>
    <property type="molecule type" value="Genomic_DNA"/>
</dbReference>